<organism evidence="2 3">
    <name type="scientific">Trichonephila inaurata madagascariensis</name>
    <dbReference type="NCBI Taxonomy" id="2747483"/>
    <lineage>
        <taxon>Eukaryota</taxon>
        <taxon>Metazoa</taxon>
        <taxon>Ecdysozoa</taxon>
        <taxon>Arthropoda</taxon>
        <taxon>Chelicerata</taxon>
        <taxon>Arachnida</taxon>
        <taxon>Araneae</taxon>
        <taxon>Araneomorphae</taxon>
        <taxon>Entelegynae</taxon>
        <taxon>Araneoidea</taxon>
        <taxon>Nephilidae</taxon>
        <taxon>Trichonephila</taxon>
        <taxon>Trichonephila inaurata</taxon>
    </lineage>
</organism>
<name>A0A8X6XN83_9ARAC</name>
<proteinExistence type="predicted"/>
<sequence>MGILYNLGISIYFSALGERPGTQGGSPIKLDLNPGASPWVNVPGSISPPKAENCNPGPGLYHQSVYLLAGQSKSVDASPIRSTRSRSPLGRQTPQAGVASAPPPHRQTIKGIDSCILKAFSSSSNPPPANFGRPGRKLTY</sequence>
<evidence type="ECO:0000313" key="3">
    <source>
        <dbReference type="Proteomes" id="UP000886998"/>
    </source>
</evidence>
<accession>A0A8X6XN83</accession>
<gene>
    <name evidence="2" type="ORF">TNIN_178831</name>
</gene>
<evidence type="ECO:0000313" key="2">
    <source>
        <dbReference type="EMBL" id="GFY57097.1"/>
    </source>
</evidence>
<reference evidence="2" key="1">
    <citation type="submission" date="2020-08" db="EMBL/GenBank/DDBJ databases">
        <title>Multicomponent nature underlies the extraordinary mechanical properties of spider dragline silk.</title>
        <authorList>
            <person name="Kono N."/>
            <person name="Nakamura H."/>
            <person name="Mori M."/>
            <person name="Yoshida Y."/>
            <person name="Ohtoshi R."/>
            <person name="Malay A.D."/>
            <person name="Moran D.A.P."/>
            <person name="Tomita M."/>
            <person name="Numata K."/>
            <person name="Arakawa K."/>
        </authorList>
    </citation>
    <scope>NUCLEOTIDE SEQUENCE</scope>
</reference>
<feature type="region of interest" description="Disordered" evidence="1">
    <location>
        <begin position="73"/>
        <end position="108"/>
    </location>
</feature>
<feature type="compositionally biased region" description="Polar residues" evidence="1">
    <location>
        <begin position="73"/>
        <end position="95"/>
    </location>
</feature>
<evidence type="ECO:0000256" key="1">
    <source>
        <dbReference type="SAM" id="MobiDB-lite"/>
    </source>
</evidence>
<dbReference type="Proteomes" id="UP000886998">
    <property type="component" value="Unassembled WGS sequence"/>
</dbReference>
<keyword evidence="3" id="KW-1185">Reference proteome</keyword>
<protein>
    <submittedName>
        <fullName evidence="2">Uncharacterized protein</fullName>
    </submittedName>
</protein>
<dbReference type="EMBL" id="BMAV01011326">
    <property type="protein sequence ID" value="GFY57097.1"/>
    <property type="molecule type" value="Genomic_DNA"/>
</dbReference>
<comment type="caution">
    <text evidence="2">The sequence shown here is derived from an EMBL/GenBank/DDBJ whole genome shotgun (WGS) entry which is preliminary data.</text>
</comment>
<dbReference type="AlphaFoldDB" id="A0A8X6XN83"/>